<evidence type="ECO:0000256" key="1">
    <source>
        <dbReference type="SAM" id="MobiDB-lite"/>
    </source>
</evidence>
<comment type="caution">
    <text evidence="2">The sequence shown here is derived from an EMBL/GenBank/DDBJ whole genome shotgun (WGS) entry which is preliminary data.</text>
</comment>
<organism evidence="2 3">
    <name type="scientific">Actinacidiphila polyblastidii</name>
    <dbReference type="NCBI Taxonomy" id="3110430"/>
    <lineage>
        <taxon>Bacteria</taxon>
        <taxon>Bacillati</taxon>
        <taxon>Actinomycetota</taxon>
        <taxon>Actinomycetes</taxon>
        <taxon>Kitasatosporales</taxon>
        <taxon>Streptomycetaceae</taxon>
        <taxon>Actinacidiphila</taxon>
    </lineage>
</organism>
<feature type="compositionally biased region" description="Basic residues" evidence="1">
    <location>
        <begin position="37"/>
        <end position="56"/>
    </location>
</feature>
<feature type="compositionally biased region" description="Basic residues" evidence="1">
    <location>
        <begin position="1"/>
        <end position="13"/>
    </location>
</feature>
<gene>
    <name evidence="2" type="ORF">V2S66_25985</name>
</gene>
<reference evidence="2 3" key="1">
    <citation type="submission" date="2023-12" db="EMBL/GenBank/DDBJ databases">
        <title>Streptomyces sp. V4-01.</title>
        <authorList>
            <person name="Somphong A."/>
            <person name="Phongsopitanun W."/>
        </authorList>
    </citation>
    <scope>NUCLEOTIDE SEQUENCE [LARGE SCALE GENOMIC DNA]</scope>
    <source>
        <strain evidence="2 3">V4-01</strain>
    </source>
</reference>
<feature type="compositionally biased region" description="Pro residues" evidence="1">
    <location>
        <begin position="347"/>
        <end position="357"/>
    </location>
</feature>
<evidence type="ECO:0000313" key="2">
    <source>
        <dbReference type="EMBL" id="MEE4545405.1"/>
    </source>
</evidence>
<dbReference type="EMBL" id="JAZEWV010000028">
    <property type="protein sequence ID" value="MEE4545405.1"/>
    <property type="molecule type" value="Genomic_DNA"/>
</dbReference>
<evidence type="ECO:0000313" key="3">
    <source>
        <dbReference type="Proteomes" id="UP001344658"/>
    </source>
</evidence>
<accession>A0ABU7PHV2</accession>
<proteinExistence type="predicted"/>
<protein>
    <submittedName>
        <fullName evidence="2">Uncharacterized protein</fullName>
    </submittedName>
</protein>
<name>A0ABU7PHV2_9ACTN</name>
<dbReference type="RefSeq" id="WP_330798991.1">
    <property type="nucleotide sequence ID" value="NZ_JAZEWV010000028.1"/>
</dbReference>
<keyword evidence="3" id="KW-1185">Reference proteome</keyword>
<feature type="region of interest" description="Disordered" evidence="1">
    <location>
        <begin position="1"/>
        <end position="56"/>
    </location>
</feature>
<sequence>MSHARNRTARRTARRTERRAGRARRATATRLTAGQPARRHAGSRGRVRPPGRAAHRRALRREAPVVVGLLLDDQDFAAMTGYRTFPHDDYGRYLRQIDHLLRSLHAQGTHVAVTLFDPEGYADYCQSTRQPPDTPATRTRYVAEATTAGPAVRYARQPLAAVRGDLAREADRRATWEQATDLLVDAGPCPDCGQDLAHCAFDRASHTLLRLIEAVGPGSHHVVCSLPTDGGSSLLAAVQVDAPPPEGHEPRARPGEPGDLSFSEADALVVCTVMAAGAATSRPGGLVVRTVTGQGADRAETVRGWTLRGGEPYPLSEAEVFNAYCTDAVTGEPVPPEPGVRYAAGLPLPPPLPGDTR</sequence>
<dbReference type="Proteomes" id="UP001344658">
    <property type="component" value="Unassembled WGS sequence"/>
</dbReference>
<feature type="region of interest" description="Disordered" evidence="1">
    <location>
        <begin position="336"/>
        <end position="357"/>
    </location>
</feature>